<reference evidence="1 2" key="1">
    <citation type="journal article" date="2011" name="J. Bacteriol.">
        <title>Two new complete genome sequences offer insight into host and tissue specificity of plant pathogenic Xanthomonas spp.</title>
        <authorList>
            <person name="Bogdanove A.J."/>
            <person name="Koebnik R."/>
            <person name="Lu H."/>
            <person name="Furutani A."/>
            <person name="Angiuoli S.V."/>
            <person name="Patil P.B."/>
            <person name="Van Sluys M.A."/>
            <person name="Ryan R.P."/>
            <person name="Meyer D.F."/>
            <person name="Han S.W."/>
            <person name="Aparna G."/>
            <person name="Rajaram M."/>
            <person name="Delcher A.L."/>
            <person name="Phillippy A.M."/>
            <person name="Puiu D."/>
            <person name="Schatz M.C."/>
            <person name="Shumway M."/>
            <person name="Sommer D.D."/>
            <person name="Trapnell C."/>
            <person name="Benahmed F."/>
            <person name="Dimitrov G."/>
            <person name="Madupu R."/>
            <person name="Radune D."/>
            <person name="Sullivan S."/>
            <person name="Jha G."/>
            <person name="Ishihara H."/>
            <person name="Lee S.W."/>
            <person name="Pandey A."/>
            <person name="Sharma V."/>
            <person name="Sriariyanun M."/>
            <person name="Szurek B."/>
            <person name="Vera-Cruz C.M."/>
            <person name="Dorman K.S."/>
            <person name="Ronald P.C."/>
            <person name="Verdier V."/>
            <person name="Dow J.M."/>
            <person name="Sonti R.V."/>
            <person name="Tsuge S."/>
            <person name="Brendel V.P."/>
            <person name="Rabinowicz P.D."/>
            <person name="Leach J.E."/>
            <person name="White F.F."/>
            <person name="Salzberg S.L."/>
        </authorList>
    </citation>
    <scope>NUCLEOTIDE SEQUENCE [LARGE SCALE GENOMIC DNA]</scope>
    <source>
        <strain evidence="1 2">BLS256</strain>
    </source>
</reference>
<evidence type="ECO:0000313" key="2">
    <source>
        <dbReference type="Proteomes" id="UP000008851"/>
    </source>
</evidence>
<dbReference type="EMBL" id="CP003057">
    <property type="protein sequence ID" value="AEQ98442.1"/>
    <property type="molecule type" value="Genomic_DNA"/>
</dbReference>
<dbReference type="InterPro" id="IPR029068">
    <property type="entry name" value="Glyas_Bleomycin-R_OHBP_Dase"/>
</dbReference>
<dbReference type="Gene3D" id="3.10.180.10">
    <property type="entry name" value="2,3-Dihydroxybiphenyl 1,2-Dioxygenase, domain 1"/>
    <property type="match status" value="1"/>
</dbReference>
<gene>
    <name evidence="1" type="ORF">XOC_4371</name>
</gene>
<organism evidence="1 2">
    <name type="scientific">Xanthomonas oryzae pv. oryzicola (strain BLS256)</name>
    <dbReference type="NCBI Taxonomy" id="383407"/>
    <lineage>
        <taxon>Bacteria</taxon>
        <taxon>Pseudomonadati</taxon>
        <taxon>Pseudomonadota</taxon>
        <taxon>Gammaproteobacteria</taxon>
        <taxon>Lysobacterales</taxon>
        <taxon>Lysobacteraceae</taxon>
        <taxon>Xanthomonas</taxon>
    </lineage>
</organism>
<sequence length="81" mass="8861">MHGNAVRIDWSTLECVQAQRPVGSVHLAFNVAPSRLQPAAQWIGARATLLSDAQGRQHVWNGWHDDDTHCQSDVAGARCGM</sequence>
<dbReference type="HOGENOM" id="CLU_2573052_0_0_6"/>
<accession>G7TM87</accession>
<dbReference type="AlphaFoldDB" id="G7TM87"/>
<protein>
    <submittedName>
        <fullName evidence="1">Uncharacterized protein</fullName>
    </submittedName>
</protein>
<evidence type="ECO:0000313" key="1">
    <source>
        <dbReference type="EMBL" id="AEQ98442.1"/>
    </source>
</evidence>
<name>G7TM87_XANOB</name>
<dbReference type="KEGG" id="xor:XOC_4371"/>
<proteinExistence type="predicted"/>
<dbReference type="Proteomes" id="UP000008851">
    <property type="component" value="Chromosome"/>
</dbReference>